<organism evidence="7 8">
    <name type="scientific">Candidatus Magasanikbacteria bacterium CG11_big_fil_rev_8_21_14_0_20_43_7</name>
    <dbReference type="NCBI Taxonomy" id="1974654"/>
    <lineage>
        <taxon>Bacteria</taxon>
        <taxon>Candidatus Magasanikiibacteriota</taxon>
    </lineage>
</organism>
<dbReference type="GO" id="GO:0016788">
    <property type="term" value="F:hydrolase activity, acting on ester bonds"/>
    <property type="evidence" value="ECO:0007669"/>
    <property type="project" value="UniProtKB-UniRule"/>
</dbReference>
<evidence type="ECO:0000256" key="5">
    <source>
        <dbReference type="HAMAP-Rule" id="MF_00651"/>
    </source>
</evidence>
<evidence type="ECO:0000256" key="2">
    <source>
        <dbReference type="ARBA" id="ARBA00022517"/>
    </source>
</evidence>
<dbReference type="GO" id="GO:0004518">
    <property type="term" value="F:nuclease activity"/>
    <property type="evidence" value="ECO:0007669"/>
    <property type="project" value="UniProtKB-KW"/>
</dbReference>
<dbReference type="HAMAP" id="MF_00651">
    <property type="entry name" value="Nuclease_YqgF"/>
    <property type="match status" value="1"/>
</dbReference>
<dbReference type="PANTHER" id="PTHR33317:SF4">
    <property type="entry name" value="POLYNUCLEOTIDYL TRANSFERASE, RIBONUCLEASE H-LIKE SUPERFAMILY PROTEIN"/>
    <property type="match status" value="1"/>
</dbReference>
<dbReference type="PANTHER" id="PTHR33317">
    <property type="entry name" value="POLYNUCLEOTIDYL TRANSFERASE, RIBONUCLEASE H-LIKE SUPERFAMILY PROTEIN"/>
    <property type="match status" value="1"/>
</dbReference>
<dbReference type="GO" id="GO:0000967">
    <property type="term" value="P:rRNA 5'-end processing"/>
    <property type="evidence" value="ECO:0007669"/>
    <property type="project" value="UniProtKB-UniRule"/>
</dbReference>
<accession>A0A2H0N2Q8</accession>
<dbReference type="SUPFAM" id="SSF53098">
    <property type="entry name" value="Ribonuclease H-like"/>
    <property type="match status" value="1"/>
</dbReference>
<dbReference type="EMBL" id="PCWM01000040">
    <property type="protein sequence ID" value="PIR03161.1"/>
    <property type="molecule type" value="Genomic_DNA"/>
</dbReference>
<keyword evidence="3 5" id="KW-0540">Nuclease</keyword>
<evidence type="ECO:0000256" key="4">
    <source>
        <dbReference type="ARBA" id="ARBA00022801"/>
    </source>
</evidence>
<gene>
    <name evidence="7" type="ORF">COV60_01805</name>
</gene>
<reference evidence="7 8" key="1">
    <citation type="submission" date="2017-09" db="EMBL/GenBank/DDBJ databases">
        <title>Depth-based differentiation of microbial function through sediment-hosted aquifers and enrichment of novel symbionts in the deep terrestrial subsurface.</title>
        <authorList>
            <person name="Probst A.J."/>
            <person name="Ladd B."/>
            <person name="Jarett J.K."/>
            <person name="Geller-Mcgrath D.E."/>
            <person name="Sieber C.M."/>
            <person name="Emerson J.B."/>
            <person name="Anantharaman K."/>
            <person name="Thomas B.C."/>
            <person name="Malmstrom R."/>
            <person name="Stieglmeier M."/>
            <person name="Klingl A."/>
            <person name="Woyke T."/>
            <person name="Ryan C.M."/>
            <person name="Banfield J.F."/>
        </authorList>
    </citation>
    <scope>NUCLEOTIDE SEQUENCE [LARGE SCALE GENOMIC DNA]</scope>
    <source>
        <strain evidence="7">CG11_big_fil_rev_8_21_14_0_20_43_7</strain>
    </source>
</reference>
<feature type="domain" description="YqgF/RNase H-like" evidence="6">
    <location>
        <begin position="1"/>
        <end position="99"/>
    </location>
</feature>
<keyword evidence="1 5" id="KW-0963">Cytoplasm</keyword>
<comment type="similarity">
    <text evidence="5">Belongs to the YqgF HJR family.</text>
</comment>
<dbReference type="EC" id="3.1.-.-" evidence="5"/>
<dbReference type="CDD" id="cd16964">
    <property type="entry name" value="YqgF"/>
    <property type="match status" value="1"/>
</dbReference>
<evidence type="ECO:0000256" key="3">
    <source>
        <dbReference type="ARBA" id="ARBA00022722"/>
    </source>
</evidence>
<dbReference type="Proteomes" id="UP000229782">
    <property type="component" value="Unassembled WGS sequence"/>
</dbReference>
<dbReference type="SMART" id="SM00732">
    <property type="entry name" value="YqgFc"/>
    <property type="match status" value="1"/>
</dbReference>
<dbReference type="Pfam" id="PF03652">
    <property type="entry name" value="RuvX"/>
    <property type="match status" value="1"/>
</dbReference>
<dbReference type="AlphaFoldDB" id="A0A2H0N2Q8"/>
<dbReference type="NCBIfam" id="TIGR00250">
    <property type="entry name" value="RNAse_H_YqgF"/>
    <property type="match status" value="1"/>
</dbReference>
<dbReference type="InterPro" id="IPR006641">
    <property type="entry name" value="YqgF/RNaseH-like_dom"/>
</dbReference>
<evidence type="ECO:0000259" key="6">
    <source>
        <dbReference type="SMART" id="SM00732"/>
    </source>
</evidence>
<dbReference type="InterPro" id="IPR005227">
    <property type="entry name" value="YqgF"/>
</dbReference>
<evidence type="ECO:0000256" key="1">
    <source>
        <dbReference type="ARBA" id="ARBA00022490"/>
    </source>
</evidence>
<keyword evidence="2 5" id="KW-0690">Ribosome biogenesis</keyword>
<sequence length="125" mass="13737">MNILGIDYGQKRIGLAWVQEGLDVVLPFGTVNNELGIMNKLTELIQTEQIDRIVIGLPLGMDGGGNENTKRVQSFADALQTMAQVPVELYDERFSSQQADSMGGTASRDEKSAMVILESYLKSKK</sequence>
<dbReference type="InterPro" id="IPR037027">
    <property type="entry name" value="YqgF/RNaseH-like_dom_sf"/>
</dbReference>
<dbReference type="InterPro" id="IPR012337">
    <property type="entry name" value="RNaseH-like_sf"/>
</dbReference>
<protein>
    <recommendedName>
        <fullName evidence="5">Putative pre-16S rRNA nuclease</fullName>
        <ecNumber evidence="5">3.1.-.-</ecNumber>
    </recommendedName>
</protein>
<dbReference type="GO" id="GO:0005829">
    <property type="term" value="C:cytosol"/>
    <property type="evidence" value="ECO:0007669"/>
    <property type="project" value="TreeGrafter"/>
</dbReference>
<evidence type="ECO:0000313" key="7">
    <source>
        <dbReference type="EMBL" id="PIR03161.1"/>
    </source>
</evidence>
<proteinExistence type="inferred from homology"/>
<dbReference type="Gene3D" id="3.30.420.140">
    <property type="entry name" value="YqgF/RNase H-like domain"/>
    <property type="match status" value="1"/>
</dbReference>
<comment type="function">
    <text evidence="5">Could be a nuclease involved in processing of the 5'-end of pre-16S rRNA.</text>
</comment>
<comment type="caution">
    <text evidence="7">The sequence shown here is derived from an EMBL/GenBank/DDBJ whole genome shotgun (WGS) entry which is preliminary data.</text>
</comment>
<comment type="subcellular location">
    <subcellularLocation>
        <location evidence="5">Cytoplasm</location>
    </subcellularLocation>
</comment>
<name>A0A2H0N2Q8_9BACT</name>
<evidence type="ECO:0000313" key="8">
    <source>
        <dbReference type="Proteomes" id="UP000229782"/>
    </source>
</evidence>
<keyword evidence="4 5" id="KW-0378">Hydrolase</keyword>